<protein>
    <submittedName>
        <fullName evidence="1">Metal-dependent phosphotriesterase family hydrolase</fullName>
    </submittedName>
</protein>
<proteinExistence type="predicted"/>
<gene>
    <name evidence="1" type="ORF">JOF29_003562</name>
</gene>
<accession>A0ABS4ULR8</accession>
<evidence type="ECO:0000313" key="1">
    <source>
        <dbReference type="EMBL" id="MBP2352479.1"/>
    </source>
</evidence>
<reference evidence="1 2" key="1">
    <citation type="submission" date="2021-03" db="EMBL/GenBank/DDBJ databases">
        <title>Sequencing the genomes of 1000 actinobacteria strains.</title>
        <authorList>
            <person name="Klenk H.-P."/>
        </authorList>
    </citation>
    <scope>NUCLEOTIDE SEQUENCE [LARGE SCALE GENOMIC DNA]</scope>
    <source>
        <strain evidence="1 2">DSM 18824</strain>
    </source>
</reference>
<keyword evidence="2" id="KW-1185">Reference proteome</keyword>
<evidence type="ECO:0000313" key="2">
    <source>
        <dbReference type="Proteomes" id="UP000755585"/>
    </source>
</evidence>
<name>A0ABS4ULR8_9ACTN</name>
<dbReference type="GO" id="GO:0016787">
    <property type="term" value="F:hydrolase activity"/>
    <property type="evidence" value="ECO:0007669"/>
    <property type="project" value="UniProtKB-KW"/>
</dbReference>
<dbReference type="Proteomes" id="UP000755585">
    <property type="component" value="Unassembled WGS sequence"/>
</dbReference>
<comment type="caution">
    <text evidence="1">The sequence shown here is derived from an EMBL/GenBank/DDBJ whole genome shotgun (WGS) entry which is preliminary data.</text>
</comment>
<dbReference type="EMBL" id="JAGINT010000001">
    <property type="protein sequence ID" value="MBP2352479.1"/>
    <property type="molecule type" value="Genomic_DNA"/>
</dbReference>
<organism evidence="1 2">
    <name type="scientific">Kribbella aluminosa</name>
    <dbReference type="NCBI Taxonomy" id="416017"/>
    <lineage>
        <taxon>Bacteria</taxon>
        <taxon>Bacillati</taxon>
        <taxon>Actinomycetota</taxon>
        <taxon>Actinomycetes</taxon>
        <taxon>Propionibacteriales</taxon>
        <taxon>Kribbellaceae</taxon>
        <taxon>Kribbella</taxon>
    </lineage>
</organism>
<sequence>MRARLEAMAQPRDSDNPAVAELRAALRDPVLMAGVVDEIADTWDFTPEQLDTLAVLLRRPNSYRKPTTT</sequence>
<keyword evidence="1" id="KW-0378">Hydrolase</keyword>